<gene>
    <name evidence="2" type="ORF">EBV78_03140</name>
    <name evidence="1" type="ORF">EBX74_02940</name>
</gene>
<sequence length="85" mass="9980">METLNTLVDLLKSKAKKTTDDDDLLEFEKGKYFFGVVKNGNKFEGITISRKFEAKYSKRIGFKIIDTIDEYSEKNQARIMRYLED</sequence>
<dbReference type="EMBL" id="RGGN01000106">
    <property type="protein sequence ID" value="NCU63070.1"/>
    <property type="molecule type" value="Genomic_DNA"/>
</dbReference>
<evidence type="ECO:0000313" key="1">
    <source>
        <dbReference type="EMBL" id="NCU53244.1"/>
    </source>
</evidence>
<name>A0A845S5V5_9PROT</name>
<evidence type="ECO:0000313" key="3">
    <source>
        <dbReference type="Proteomes" id="UP000572953"/>
    </source>
</evidence>
<dbReference type="EMBL" id="RGOB01000073">
    <property type="protein sequence ID" value="NCU53244.1"/>
    <property type="molecule type" value="Genomic_DNA"/>
</dbReference>
<evidence type="ECO:0000313" key="2">
    <source>
        <dbReference type="EMBL" id="NCU63070.1"/>
    </source>
</evidence>
<dbReference type="Proteomes" id="UP000747791">
    <property type="component" value="Unassembled WGS sequence"/>
</dbReference>
<dbReference type="AlphaFoldDB" id="A0A845S5V5"/>
<reference evidence="2 3" key="1">
    <citation type="submission" date="2018-10" db="EMBL/GenBank/DDBJ databases">
        <title>Iterative Subtractive Binning of Freshwater Chronoseries Metagenomes Recovers Nearly Complete Genomes from over Four Hundred Novel Species.</title>
        <authorList>
            <person name="Rodriguez-R L.M."/>
            <person name="Tsementzi D."/>
            <person name="Luo C."/>
            <person name="Konstantinidis K.T."/>
        </authorList>
    </citation>
    <scope>NUCLEOTIDE SEQUENCE [LARGE SCALE GENOMIC DNA]</scope>
    <source>
        <strain evidence="2">WB7_2B_003</strain>
        <strain evidence="1">WB8_2A_004</strain>
    </source>
</reference>
<comment type="caution">
    <text evidence="2">The sequence shown here is derived from an EMBL/GenBank/DDBJ whole genome shotgun (WGS) entry which is preliminary data.</text>
</comment>
<organism evidence="2 3">
    <name type="scientific">Candidatus Fonsibacter lacus</name>
    <dbReference type="NCBI Taxonomy" id="2576439"/>
    <lineage>
        <taxon>Bacteria</taxon>
        <taxon>Pseudomonadati</taxon>
        <taxon>Pseudomonadota</taxon>
        <taxon>Alphaproteobacteria</taxon>
        <taxon>Candidatus Pelagibacterales</taxon>
        <taxon>Candidatus Pelagibacterales incertae sedis</taxon>
        <taxon>Candidatus Fonsibacter</taxon>
    </lineage>
</organism>
<protein>
    <submittedName>
        <fullName evidence="2">Uncharacterized protein</fullName>
    </submittedName>
</protein>
<proteinExistence type="predicted"/>
<accession>A0A845S5V5</accession>
<dbReference type="Proteomes" id="UP000572953">
    <property type="component" value="Unassembled WGS sequence"/>
</dbReference>